<evidence type="ECO:0000259" key="3">
    <source>
        <dbReference type="Pfam" id="PF01103"/>
    </source>
</evidence>
<comment type="caution">
    <text evidence="4">The sequence shown here is derived from an EMBL/GenBank/DDBJ whole genome shotgun (WGS) entry which is preliminary data.</text>
</comment>
<dbReference type="RefSeq" id="WP_183356293.1">
    <property type="nucleotide sequence ID" value="NZ_BLXX01000015.1"/>
</dbReference>
<protein>
    <submittedName>
        <fullName evidence="4">Membrane protein</fullName>
    </submittedName>
</protein>
<dbReference type="EMBL" id="BLXX01000015">
    <property type="protein sequence ID" value="GFO61497.1"/>
    <property type="molecule type" value="Genomic_DNA"/>
</dbReference>
<evidence type="ECO:0000313" key="5">
    <source>
        <dbReference type="Proteomes" id="UP000556026"/>
    </source>
</evidence>
<name>A0A6V8MNP7_9BACT</name>
<evidence type="ECO:0000256" key="1">
    <source>
        <dbReference type="ARBA" id="ARBA00004370"/>
    </source>
</evidence>
<proteinExistence type="predicted"/>
<dbReference type="InterPro" id="IPR000184">
    <property type="entry name" value="Bac_surfAg_D15"/>
</dbReference>
<dbReference type="Pfam" id="PF01103">
    <property type="entry name" value="Omp85"/>
    <property type="match status" value="1"/>
</dbReference>
<dbReference type="Proteomes" id="UP000556026">
    <property type="component" value="Unassembled WGS sequence"/>
</dbReference>
<feature type="domain" description="Bacterial surface antigen (D15)" evidence="3">
    <location>
        <begin position="106"/>
        <end position="369"/>
    </location>
</feature>
<dbReference type="Gene3D" id="2.40.160.50">
    <property type="entry name" value="membrane protein fhac: a member of the omp85/tpsb transporter family"/>
    <property type="match status" value="1"/>
</dbReference>
<gene>
    <name evidence="4" type="ORF">GMST_38220</name>
</gene>
<dbReference type="AlphaFoldDB" id="A0A6V8MNP7"/>
<evidence type="ECO:0000256" key="2">
    <source>
        <dbReference type="ARBA" id="ARBA00023136"/>
    </source>
</evidence>
<keyword evidence="5" id="KW-1185">Reference proteome</keyword>
<sequence length="414" mass="46189">MRFLTLPIALATLVLLSSCTYQVPRKYLPYPVSNDSFADPAKTVAIPLPVIAASPNEGITHGGLVAFLLHNAKDEVSTLIVPQMNYNQYFGVTSTLYGAFYPTADQTIRVNLSQATTINHEYRLRYLNQKFLDDRFELNGMLFDFTDGSARFFGFQSTSSQENETNYAYHEAGFSLAGGYRITDKVEVMLGERYKKVRIRRGAVPAVPFITEVFPAGEIPGIPGYHVNDQKISLLYNTLDSQSLPTAGRYFRFSIDNSAKVFGSSATYQACEAEAKIYYPWHNGRLITVARLAGKQTVGSRVPFLEQSILGGETTLRGYGQNRFIDKSYLLLNLEERIRLFRWKIFNVLADWELAPFIDLGAVMSTLVEARVRSFAFNPGLGLRTVVRPNIVGRIDVGVGKEGPAVFVGLGYPF</sequence>
<keyword evidence="2" id="KW-0472">Membrane</keyword>
<reference evidence="5" key="1">
    <citation type="submission" date="2020-06" db="EMBL/GenBank/DDBJ databases">
        <title>Draft genomic sequence of Geomonas sp. Red330.</title>
        <authorList>
            <person name="Itoh H."/>
            <person name="Zhenxing X."/>
            <person name="Ushijima N."/>
            <person name="Masuda Y."/>
            <person name="Shiratori Y."/>
            <person name="Senoo K."/>
        </authorList>
    </citation>
    <scope>NUCLEOTIDE SEQUENCE [LARGE SCALE GENOMIC DNA]</scope>
    <source>
        <strain evidence="5">Red330</strain>
    </source>
</reference>
<dbReference type="GO" id="GO:0019867">
    <property type="term" value="C:outer membrane"/>
    <property type="evidence" value="ECO:0007669"/>
    <property type="project" value="InterPro"/>
</dbReference>
<dbReference type="PROSITE" id="PS51257">
    <property type="entry name" value="PROKAR_LIPOPROTEIN"/>
    <property type="match status" value="1"/>
</dbReference>
<organism evidence="4 5">
    <name type="scientific">Geomonas silvestris</name>
    <dbReference type="NCBI Taxonomy" id="2740184"/>
    <lineage>
        <taxon>Bacteria</taxon>
        <taxon>Pseudomonadati</taxon>
        <taxon>Thermodesulfobacteriota</taxon>
        <taxon>Desulfuromonadia</taxon>
        <taxon>Geobacterales</taxon>
        <taxon>Geobacteraceae</taxon>
        <taxon>Geomonas</taxon>
    </lineage>
</organism>
<evidence type="ECO:0000313" key="4">
    <source>
        <dbReference type="EMBL" id="GFO61497.1"/>
    </source>
</evidence>
<comment type="subcellular location">
    <subcellularLocation>
        <location evidence="1">Membrane</location>
    </subcellularLocation>
</comment>
<accession>A0A6V8MNP7</accession>